<proteinExistence type="predicted"/>
<keyword evidence="5" id="KW-1185">Reference proteome</keyword>
<dbReference type="PANTHER" id="PTHR30055">
    <property type="entry name" value="HTH-TYPE TRANSCRIPTIONAL REGULATOR RUTR"/>
    <property type="match status" value="1"/>
</dbReference>
<feature type="domain" description="HTH tetR-type" evidence="3">
    <location>
        <begin position="1"/>
        <end position="61"/>
    </location>
</feature>
<comment type="caution">
    <text evidence="4">The sequence shown here is derived from an EMBL/GenBank/DDBJ whole genome shotgun (WGS) entry which is preliminary data.</text>
</comment>
<evidence type="ECO:0000259" key="3">
    <source>
        <dbReference type="PROSITE" id="PS50977"/>
    </source>
</evidence>
<name>A0A1Y1SCS5_9GAMM</name>
<dbReference type="Proteomes" id="UP000192342">
    <property type="component" value="Unassembled WGS sequence"/>
</dbReference>
<evidence type="ECO:0000256" key="1">
    <source>
        <dbReference type="ARBA" id="ARBA00023125"/>
    </source>
</evidence>
<dbReference type="GO" id="GO:0003677">
    <property type="term" value="F:DNA binding"/>
    <property type="evidence" value="ECO:0007669"/>
    <property type="project" value="UniProtKB-UniRule"/>
</dbReference>
<reference evidence="4 5" key="1">
    <citation type="submission" date="2013-04" db="EMBL/GenBank/DDBJ databases">
        <title>Oceanococcus atlanticus 22II-S10r2 Genome Sequencing.</title>
        <authorList>
            <person name="Lai Q."/>
            <person name="Li G."/>
            <person name="Shao Z."/>
        </authorList>
    </citation>
    <scope>NUCLEOTIDE SEQUENCE [LARGE SCALE GENOMIC DNA]</scope>
    <source>
        <strain evidence="4 5">22II-S10r2</strain>
    </source>
</reference>
<organism evidence="4 5">
    <name type="scientific">Oceanococcus atlanticus</name>
    <dbReference type="NCBI Taxonomy" id="1317117"/>
    <lineage>
        <taxon>Bacteria</taxon>
        <taxon>Pseudomonadati</taxon>
        <taxon>Pseudomonadota</taxon>
        <taxon>Gammaproteobacteria</taxon>
        <taxon>Chromatiales</taxon>
        <taxon>Oceanococcaceae</taxon>
        <taxon>Oceanococcus</taxon>
    </lineage>
</organism>
<feature type="DNA-binding region" description="H-T-H motif" evidence="2">
    <location>
        <begin position="24"/>
        <end position="43"/>
    </location>
</feature>
<dbReference type="Pfam" id="PF22604">
    <property type="entry name" value="TetR_HI_0893_C"/>
    <property type="match status" value="1"/>
</dbReference>
<accession>A0A1Y1SCS5</accession>
<protein>
    <submittedName>
        <fullName evidence="4">Transcriptional regulator TetR family protein</fullName>
    </submittedName>
</protein>
<dbReference type="AlphaFoldDB" id="A0A1Y1SCS5"/>
<evidence type="ECO:0000256" key="2">
    <source>
        <dbReference type="PROSITE-ProRule" id="PRU00335"/>
    </source>
</evidence>
<dbReference type="InterPro" id="IPR001647">
    <property type="entry name" value="HTH_TetR"/>
</dbReference>
<dbReference type="EMBL" id="AQQV01000003">
    <property type="protein sequence ID" value="ORE86421.1"/>
    <property type="molecule type" value="Genomic_DNA"/>
</dbReference>
<dbReference type="InterPro" id="IPR009057">
    <property type="entry name" value="Homeodomain-like_sf"/>
</dbReference>
<dbReference type="Pfam" id="PF00440">
    <property type="entry name" value="TetR_N"/>
    <property type="match status" value="1"/>
</dbReference>
<dbReference type="SUPFAM" id="SSF46689">
    <property type="entry name" value="Homeodomain-like"/>
    <property type="match status" value="1"/>
</dbReference>
<keyword evidence="1 2" id="KW-0238">DNA-binding</keyword>
<gene>
    <name evidence="4" type="ORF">ATO7_14028</name>
</gene>
<dbReference type="PRINTS" id="PR00455">
    <property type="entry name" value="HTHTETR"/>
</dbReference>
<evidence type="ECO:0000313" key="4">
    <source>
        <dbReference type="EMBL" id="ORE86421.1"/>
    </source>
</evidence>
<dbReference type="PROSITE" id="PS50977">
    <property type="entry name" value="HTH_TETR_2"/>
    <property type="match status" value="1"/>
</dbReference>
<dbReference type="Gene3D" id="1.10.357.10">
    <property type="entry name" value="Tetracycline Repressor, domain 2"/>
    <property type="match status" value="1"/>
</dbReference>
<dbReference type="RefSeq" id="WP_083562759.1">
    <property type="nucleotide sequence ID" value="NZ_AQQV01000003.1"/>
</dbReference>
<dbReference type="STRING" id="1317117.ATO7_14028"/>
<dbReference type="OrthoDB" id="116240at2"/>
<dbReference type="InterPro" id="IPR054422">
    <property type="entry name" value="TetR-like_HI_0893_C"/>
</dbReference>
<sequence length="197" mass="22591">MSKRQDILDTAVELFVRQGVDNTPTSQISKVAGVATGTLFHHFHSKDEILSALVLDIRESVHAAVMAASGHMADYNYKCRFEAMWLAFIRWAMKHPNQFHFRTQIESRVNLDEETQRQVDRLQGEFDEIARQGVEMGLLKPLPIEFLTGFAHHQGTYITAYFIENPKHFADDAFRKRCFSCTWDSIAIPENASKQTN</sequence>
<dbReference type="InterPro" id="IPR050109">
    <property type="entry name" value="HTH-type_TetR-like_transc_reg"/>
</dbReference>
<evidence type="ECO:0000313" key="5">
    <source>
        <dbReference type="Proteomes" id="UP000192342"/>
    </source>
</evidence>
<dbReference type="PANTHER" id="PTHR30055:SF222">
    <property type="entry name" value="REGULATORY PROTEIN"/>
    <property type="match status" value="1"/>
</dbReference>